<feature type="region of interest" description="Disordered" evidence="1">
    <location>
        <begin position="526"/>
        <end position="554"/>
    </location>
</feature>
<gene>
    <name evidence="2" type="ORF">LODBEIA_P31570</name>
</gene>
<evidence type="ECO:0000313" key="2">
    <source>
        <dbReference type="EMBL" id="CAK9438933.1"/>
    </source>
</evidence>
<feature type="compositionally biased region" description="Low complexity" evidence="1">
    <location>
        <begin position="119"/>
        <end position="129"/>
    </location>
</feature>
<feature type="compositionally biased region" description="Basic and acidic residues" evidence="1">
    <location>
        <begin position="876"/>
        <end position="890"/>
    </location>
</feature>
<proteinExistence type="predicted"/>
<feature type="compositionally biased region" description="Basic and acidic residues" evidence="1">
    <location>
        <begin position="794"/>
        <end position="810"/>
    </location>
</feature>
<feature type="region of interest" description="Disordered" evidence="1">
    <location>
        <begin position="573"/>
        <end position="743"/>
    </location>
</feature>
<organism evidence="2 3">
    <name type="scientific">Lodderomyces beijingensis</name>
    <dbReference type="NCBI Taxonomy" id="1775926"/>
    <lineage>
        <taxon>Eukaryota</taxon>
        <taxon>Fungi</taxon>
        <taxon>Dikarya</taxon>
        <taxon>Ascomycota</taxon>
        <taxon>Saccharomycotina</taxon>
        <taxon>Pichiomycetes</taxon>
        <taxon>Debaryomycetaceae</taxon>
        <taxon>Candida/Lodderomyces clade</taxon>
        <taxon>Lodderomyces</taxon>
    </lineage>
</organism>
<feature type="compositionally biased region" description="Basic and acidic residues" evidence="1">
    <location>
        <begin position="903"/>
        <end position="912"/>
    </location>
</feature>
<feature type="compositionally biased region" description="Basic and acidic residues" evidence="1">
    <location>
        <begin position="130"/>
        <end position="249"/>
    </location>
</feature>
<feature type="region of interest" description="Disordered" evidence="1">
    <location>
        <begin position="794"/>
        <end position="830"/>
    </location>
</feature>
<dbReference type="EMBL" id="OZ022408">
    <property type="protein sequence ID" value="CAK9438933.1"/>
    <property type="molecule type" value="Genomic_DNA"/>
</dbReference>
<feature type="compositionally biased region" description="Basic and acidic residues" evidence="1">
    <location>
        <begin position="925"/>
        <end position="936"/>
    </location>
</feature>
<feature type="compositionally biased region" description="Low complexity" evidence="1">
    <location>
        <begin position="998"/>
        <end position="1012"/>
    </location>
</feature>
<feature type="compositionally biased region" description="Basic and acidic residues" evidence="1">
    <location>
        <begin position="577"/>
        <end position="619"/>
    </location>
</feature>
<protein>
    <submittedName>
        <fullName evidence="2">Uncharacterized protein</fullName>
    </submittedName>
</protein>
<keyword evidence="3" id="KW-1185">Reference proteome</keyword>
<feature type="compositionally biased region" description="Low complexity" evidence="1">
    <location>
        <begin position="963"/>
        <end position="981"/>
    </location>
</feature>
<feature type="region of interest" description="Disordered" evidence="1">
    <location>
        <begin position="76"/>
        <end position="249"/>
    </location>
</feature>
<feature type="region of interest" description="Disordered" evidence="1">
    <location>
        <begin position="403"/>
        <end position="489"/>
    </location>
</feature>
<feature type="region of interest" description="Disordered" evidence="1">
    <location>
        <begin position="842"/>
        <end position="1046"/>
    </location>
</feature>
<dbReference type="Proteomes" id="UP001497383">
    <property type="component" value="Chromosome 4"/>
</dbReference>
<feature type="compositionally biased region" description="Basic and acidic residues" evidence="1">
    <location>
        <begin position="101"/>
        <end position="118"/>
    </location>
</feature>
<accession>A0ABP0ZL95</accession>
<feature type="compositionally biased region" description="Polar residues" evidence="1">
    <location>
        <begin position="1025"/>
        <end position="1041"/>
    </location>
</feature>
<evidence type="ECO:0000256" key="1">
    <source>
        <dbReference type="SAM" id="MobiDB-lite"/>
    </source>
</evidence>
<feature type="compositionally biased region" description="Basic and acidic residues" evidence="1">
    <location>
        <begin position="626"/>
        <end position="725"/>
    </location>
</feature>
<feature type="compositionally biased region" description="Basic and acidic residues" evidence="1">
    <location>
        <begin position="412"/>
        <end position="489"/>
    </location>
</feature>
<dbReference type="RefSeq" id="XP_066830095.1">
    <property type="nucleotide sequence ID" value="XM_066973236.1"/>
</dbReference>
<feature type="compositionally biased region" description="Basic and acidic residues" evidence="1">
    <location>
        <begin position="537"/>
        <end position="552"/>
    </location>
</feature>
<reference evidence="2 3" key="1">
    <citation type="submission" date="2024-03" db="EMBL/GenBank/DDBJ databases">
        <authorList>
            <person name="Brejova B."/>
        </authorList>
    </citation>
    <scope>NUCLEOTIDE SEQUENCE [LARGE SCALE GENOMIC DNA]</scope>
    <source>
        <strain evidence="2 3">CBS 14171</strain>
    </source>
</reference>
<sequence length="1096" mass="121631">MSESIWIKSPPKPTPQSKLKELASSSSWVSPFRSQAEDEAAIAKKKPNLHEQFRHENKMEHIKVPAKFAHHPTLEAEAKKSKQAAAAANSNAKAKTAAPAAKKEEAAAAAKSTEKLVKPAEVPAEVPAASKEETSGEEKAKEVEQKLENEAKEKKITDRGEVGEEKPVEKEKEQKKDLLDGKDKSKDSKGPETEAGELKDKKVTSTGEKEAEKAIAKAKQETKEDAAEAKEEITGVQDENEKFLQGDDNIEKQVKESRIEIPAAAETKYQPVESPNKEILEKLKDKPVLLKRYRELNATAIGAIANDVDDPKKVIELGSGLRMTQEQLLDLAAKRVAPVITSINQEVSKTRQEDEIKRQQNLELKVKKHEGKLKEDFDKYSAKVVKKKEAFNQEIERKLTNIKNLTNTSNKTAEDFDKQTKKEIENARKEFADREEKAAAQHETNKSTLEKNHEELLATKKQELEDSKTSQEKTTQEIEELQEKKADLDNKNTELADKIEKTSTALSEKNVKLDELRSQYETHKKAVDSNLASSKELNTKIDKLNGDLDEKKSKHKRLTAEVATLGAAIGAYATKLGDLDSEKKERSQRLTDAKQKKSDWQSHKDALADEAAREHERQRAQATQEYETRKHQEQLERKRQQEEEERLAKEEEQKQAKLKAEEAKKQKEEEKRQAQLKAEEEEKKKQEEAKAKQLEENKKKEASVAVAIKDKEATQKNLEDERSKQDLLYQKGSYKGDEAGYQAAQKNRLREEITNLQKIKDLREERATYTGEDPKSAEIDTLISEREKAIEKLNRKQAEAKKAEAKKAETKASPSVAKTAGGAAAGGAAGITGADFANKKSAEAPAYTETPKSSAKPADTTTGKETSKSAVPEIPTVHKDTAKDYDEKKIASNYVSPEASIPKVEEPKKETKPVNSVIAGDTTDSYDKKKIDKDYSDPNASFGDYKQEEEPKSKHVGGGGGASSVPIGAAAGAATGAAFGSTSKKEPDQNVAGSKYLASNPSTSTSTATAAPLGDTTVRGVNAKDTGSQQQQSASEINPTKSRADDASWEIQSVYEIIPESEFESHKADPDYFEISEEDYDKHKKLEQKVTLFEKL</sequence>
<name>A0ABP0ZL95_9ASCO</name>
<dbReference type="GeneID" id="92208353"/>
<feature type="region of interest" description="Disordered" evidence="1">
    <location>
        <begin position="1"/>
        <end position="25"/>
    </location>
</feature>
<evidence type="ECO:0000313" key="3">
    <source>
        <dbReference type="Proteomes" id="UP001497383"/>
    </source>
</evidence>
<feature type="compositionally biased region" description="Low complexity" evidence="1">
    <location>
        <begin position="83"/>
        <end position="100"/>
    </location>
</feature>